<dbReference type="EMBL" id="JAGINW010000001">
    <property type="protein sequence ID" value="MBP2328175.1"/>
    <property type="molecule type" value="Genomic_DNA"/>
</dbReference>
<accession>A0ABS4TW45</accession>
<evidence type="ECO:0000313" key="2">
    <source>
        <dbReference type="Proteomes" id="UP001519332"/>
    </source>
</evidence>
<organism evidence="1 2">
    <name type="scientific">Kibdelosporangium banguiense</name>
    <dbReference type="NCBI Taxonomy" id="1365924"/>
    <lineage>
        <taxon>Bacteria</taxon>
        <taxon>Bacillati</taxon>
        <taxon>Actinomycetota</taxon>
        <taxon>Actinomycetes</taxon>
        <taxon>Pseudonocardiales</taxon>
        <taxon>Pseudonocardiaceae</taxon>
        <taxon>Kibdelosporangium</taxon>
    </lineage>
</organism>
<keyword evidence="2" id="KW-1185">Reference proteome</keyword>
<comment type="caution">
    <text evidence="1">The sequence shown here is derived from an EMBL/GenBank/DDBJ whole genome shotgun (WGS) entry which is preliminary data.</text>
</comment>
<name>A0ABS4TW45_9PSEU</name>
<proteinExistence type="predicted"/>
<dbReference type="Proteomes" id="UP001519332">
    <property type="component" value="Unassembled WGS sequence"/>
</dbReference>
<evidence type="ECO:0000313" key="1">
    <source>
        <dbReference type="EMBL" id="MBP2328175.1"/>
    </source>
</evidence>
<reference evidence="1 2" key="1">
    <citation type="submission" date="2021-03" db="EMBL/GenBank/DDBJ databases">
        <title>Sequencing the genomes of 1000 actinobacteria strains.</title>
        <authorList>
            <person name="Klenk H.-P."/>
        </authorList>
    </citation>
    <scope>NUCLEOTIDE SEQUENCE [LARGE SCALE GENOMIC DNA]</scope>
    <source>
        <strain evidence="1 2">DSM 46670</strain>
    </source>
</reference>
<protein>
    <submittedName>
        <fullName evidence="1">Uncharacterized protein</fullName>
    </submittedName>
</protein>
<sequence length="67" mass="7200">MFLTMKLGAFVRLVLVVALVVLVLVAVMTGPRSVPEVPTPAQPVPTERAGSLEAPVFLRKWGMLTPT</sequence>
<gene>
    <name evidence="1" type="ORF">JOF56_008560</name>
</gene>